<dbReference type="AlphaFoldDB" id="A0AAW4DRB6"/>
<dbReference type="RefSeq" id="WP_198564194.1">
    <property type="nucleotide sequence ID" value="NZ_JACCPK010000005.1"/>
</dbReference>
<gene>
    <name evidence="1" type="ORF">HYQ56_0161</name>
</gene>
<evidence type="ECO:0000313" key="2">
    <source>
        <dbReference type="Proteomes" id="UP001194414"/>
    </source>
</evidence>
<comment type="caution">
    <text evidence="1">The sequence shown here is derived from an EMBL/GenBank/DDBJ whole genome shotgun (WGS) entry which is preliminary data.</text>
</comment>
<sequence length="125" mass="15002">MERFYEGYLYDTENSELITRYEADLPTDDSEYYTEELRKAPNGKYFLHGEGNVLSPYSYTPYEEDEFQFYESGEDLIPLTFEEAKKWYEKKLDICYRYMSIKNAKDPVPNYQTYCQLFGSKEADK</sequence>
<reference evidence="1" key="1">
    <citation type="submission" date="2020-07" db="EMBL/GenBank/DDBJ databases">
        <title>Comparative genomics analyses of Lactobacillus crispatus isolated from different ecological niches.</title>
        <authorList>
            <person name="Mancino W."/>
            <person name="Mancabelli L."/>
            <person name="Lugli G.A."/>
            <person name="Milani C."/>
            <person name="Viappiani A."/>
            <person name="Anzalone R."/>
            <person name="Longhi G."/>
            <person name="Ventura M."/>
            <person name="Turroni F."/>
        </authorList>
    </citation>
    <scope>NUCLEOTIDE SEQUENCE</scope>
    <source>
        <strain evidence="1">LB65</strain>
    </source>
</reference>
<dbReference type="EMBL" id="JACCPP010000002">
    <property type="protein sequence ID" value="MBI1707184.1"/>
    <property type="molecule type" value="Genomic_DNA"/>
</dbReference>
<organism evidence="1 2">
    <name type="scientific">Lactobacillus crispatus</name>
    <dbReference type="NCBI Taxonomy" id="47770"/>
    <lineage>
        <taxon>Bacteria</taxon>
        <taxon>Bacillati</taxon>
        <taxon>Bacillota</taxon>
        <taxon>Bacilli</taxon>
        <taxon>Lactobacillales</taxon>
        <taxon>Lactobacillaceae</taxon>
        <taxon>Lactobacillus</taxon>
    </lineage>
</organism>
<name>A0AAW4DRB6_9LACO</name>
<accession>A0AAW4DRB6</accession>
<protein>
    <submittedName>
        <fullName evidence="1">Uncharacterized protein</fullName>
    </submittedName>
</protein>
<evidence type="ECO:0000313" key="1">
    <source>
        <dbReference type="EMBL" id="MBI1707184.1"/>
    </source>
</evidence>
<dbReference type="Proteomes" id="UP001194414">
    <property type="component" value="Unassembled WGS sequence"/>
</dbReference>
<proteinExistence type="predicted"/>